<evidence type="ECO:0000313" key="3">
    <source>
        <dbReference type="Proteomes" id="UP000238823"/>
    </source>
</evidence>
<feature type="domain" description="Lon N-terminal" evidence="1">
    <location>
        <begin position="16"/>
        <end position="223"/>
    </location>
</feature>
<name>A0A2S9XFW1_9BACT</name>
<dbReference type="InterPro" id="IPR015947">
    <property type="entry name" value="PUA-like_sf"/>
</dbReference>
<dbReference type="OrthoDB" id="9806457at2"/>
<keyword evidence="2" id="KW-0378">Hydrolase</keyword>
<dbReference type="AlphaFoldDB" id="A0A2S9XFW1"/>
<sequence length="254" mass="28101">MLDLDRLPAPDILAALPIFPLPNVVFLPNMVLPLNVFEPRYLDLIDHVLDGGMHLGVPLLRPDPTLLDPSDLALPVHDPGDERPAIEAVLGIGRLIAHQRLPDGRRFVRLEGLGRVRVQEELATAEGGFRRVAVEALPEQQPGDTHALEVLKAQVERMAETFDEDDRQMILTVLEIEDPRVTIYAIASLVPSVEIMRAARRRRSLGGAMPHLRLQQRCLSAEDADIRVELLSERAQSLIDVLGESGSFPVSSLN</sequence>
<keyword evidence="2" id="KW-0645">Protease</keyword>
<accession>A0A2S9XFW1</accession>
<dbReference type="GO" id="GO:0008233">
    <property type="term" value="F:peptidase activity"/>
    <property type="evidence" value="ECO:0007669"/>
    <property type="project" value="UniProtKB-KW"/>
</dbReference>
<evidence type="ECO:0000313" key="2">
    <source>
        <dbReference type="EMBL" id="PRP91571.1"/>
    </source>
</evidence>
<gene>
    <name evidence="2" type="ORF">ENSA7_82230</name>
</gene>
<dbReference type="PANTHER" id="PTHR46732:SF8">
    <property type="entry name" value="ATP-DEPENDENT PROTEASE LA (LON) DOMAIN PROTEIN"/>
    <property type="match status" value="1"/>
</dbReference>
<evidence type="ECO:0000259" key="1">
    <source>
        <dbReference type="PROSITE" id="PS51787"/>
    </source>
</evidence>
<dbReference type="SUPFAM" id="SSF88697">
    <property type="entry name" value="PUA domain-like"/>
    <property type="match status" value="1"/>
</dbReference>
<dbReference type="Pfam" id="PF02190">
    <property type="entry name" value="LON_substr_bdg"/>
    <property type="match status" value="1"/>
</dbReference>
<organism evidence="2 3">
    <name type="scientific">Enhygromyxa salina</name>
    <dbReference type="NCBI Taxonomy" id="215803"/>
    <lineage>
        <taxon>Bacteria</taxon>
        <taxon>Pseudomonadati</taxon>
        <taxon>Myxococcota</taxon>
        <taxon>Polyangia</taxon>
        <taxon>Nannocystales</taxon>
        <taxon>Nannocystaceae</taxon>
        <taxon>Enhygromyxa</taxon>
    </lineage>
</organism>
<comment type="caution">
    <text evidence="2">The sequence shown here is derived from an EMBL/GenBank/DDBJ whole genome shotgun (WGS) entry which is preliminary data.</text>
</comment>
<dbReference type="GO" id="GO:0006508">
    <property type="term" value="P:proteolysis"/>
    <property type="evidence" value="ECO:0007669"/>
    <property type="project" value="UniProtKB-KW"/>
</dbReference>
<dbReference type="PANTHER" id="PTHR46732">
    <property type="entry name" value="ATP-DEPENDENT PROTEASE LA (LON) DOMAIN PROTEIN"/>
    <property type="match status" value="1"/>
</dbReference>
<dbReference type="InterPro" id="IPR003111">
    <property type="entry name" value="Lon_prtase_N"/>
</dbReference>
<dbReference type="Gene3D" id="2.30.130.40">
    <property type="entry name" value="LON domain-like"/>
    <property type="match status" value="1"/>
</dbReference>
<dbReference type="InterPro" id="IPR046336">
    <property type="entry name" value="Lon_prtase_N_sf"/>
</dbReference>
<reference evidence="2 3" key="1">
    <citation type="submission" date="2018-03" db="EMBL/GenBank/DDBJ databases">
        <title>Draft Genome Sequences of the Obligatory Marine Myxobacteria Enhygromyxa salina SWB007.</title>
        <authorList>
            <person name="Poehlein A."/>
            <person name="Moghaddam J.A."/>
            <person name="Harms H."/>
            <person name="Alanjari M."/>
            <person name="Koenig G.M."/>
            <person name="Daniel R."/>
            <person name="Schaeberle T.F."/>
        </authorList>
    </citation>
    <scope>NUCLEOTIDE SEQUENCE [LARGE SCALE GENOMIC DNA]</scope>
    <source>
        <strain evidence="2 3">SWB007</strain>
    </source>
</reference>
<dbReference type="Proteomes" id="UP000238823">
    <property type="component" value="Unassembled WGS sequence"/>
</dbReference>
<dbReference type="SMART" id="SM00464">
    <property type="entry name" value="LON"/>
    <property type="match status" value="1"/>
</dbReference>
<protein>
    <submittedName>
        <fullName evidence="2">ATP-dependent protease La (LON) domain protein</fullName>
    </submittedName>
</protein>
<proteinExistence type="predicted"/>
<dbReference type="EMBL" id="PVNL01000173">
    <property type="protein sequence ID" value="PRP91571.1"/>
    <property type="molecule type" value="Genomic_DNA"/>
</dbReference>
<dbReference type="RefSeq" id="WP_106094965.1">
    <property type="nucleotide sequence ID" value="NZ_PVNL01000173.1"/>
</dbReference>
<dbReference type="PROSITE" id="PS51787">
    <property type="entry name" value="LON_N"/>
    <property type="match status" value="1"/>
</dbReference>